<evidence type="ECO:0000313" key="4">
    <source>
        <dbReference type="EMBL" id="TNJ27354.1"/>
    </source>
</evidence>
<sequence length="173" mass="19226">MSSHPTIFWAQRKDVVYLRFAVSAATDVVLTLTEDAVDFHCKSEGTDYACKLNLHAAIDVEASKYKVMGPSIEAILKKREVSETFWSALVQGPKLPYVRIDWDRWIDEGEDEDGAAKLPDMGGFGGMPGMGDMDFSKMMGQNFDPADFKMPEGEDDDDENDGDDAEDGEKQVD</sequence>
<dbReference type="OrthoDB" id="1564555at2759"/>
<dbReference type="EMBL" id="VDLU01000004">
    <property type="protein sequence ID" value="TNJ27354.1"/>
    <property type="molecule type" value="Genomic_DNA"/>
</dbReference>
<dbReference type="PANTHER" id="PTHR22932:SF1">
    <property type="entry name" value="CO-CHAPERONE PROTEIN DAF-41"/>
    <property type="match status" value="1"/>
</dbReference>
<feature type="region of interest" description="Disordered" evidence="2">
    <location>
        <begin position="135"/>
        <end position="173"/>
    </location>
</feature>
<evidence type="ECO:0000256" key="1">
    <source>
        <dbReference type="ARBA" id="ARBA00025733"/>
    </source>
</evidence>
<comment type="caution">
    <text evidence="4">The sequence shown here is derived from an EMBL/GenBank/DDBJ whole genome shotgun (WGS) entry which is preliminary data.</text>
</comment>
<evidence type="ECO:0000259" key="3">
    <source>
        <dbReference type="PROSITE" id="PS51203"/>
    </source>
</evidence>
<dbReference type="GO" id="GO:0051879">
    <property type="term" value="F:Hsp90 protein binding"/>
    <property type="evidence" value="ECO:0007669"/>
    <property type="project" value="InterPro"/>
</dbReference>
<dbReference type="VEuPathDB" id="GiardiaDB:GMRT_13863"/>
<dbReference type="SUPFAM" id="SSF49764">
    <property type="entry name" value="HSP20-like chaperones"/>
    <property type="match status" value="1"/>
</dbReference>
<feature type="domain" description="CS" evidence="3">
    <location>
        <begin position="2"/>
        <end position="90"/>
    </location>
</feature>
<dbReference type="GO" id="GO:0005829">
    <property type="term" value="C:cytosol"/>
    <property type="evidence" value="ECO:0007669"/>
    <property type="project" value="TreeGrafter"/>
</dbReference>
<dbReference type="GO" id="GO:0051131">
    <property type="term" value="P:chaperone-mediated protein complex assembly"/>
    <property type="evidence" value="ECO:0007669"/>
    <property type="project" value="TreeGrafter"/>
</dbReference>
<dbReference type="Gene3D" id="2.60.40.790">
    <property type="match status" value="1"/>
</dbReference>
<comment type="similarity">
    <text evidence="1">Belongs to the p23/wos2 family.</text>
</comment>
<dbReference type="GO" id="GO:0051087">
    <property type="term" value="F:protein-folding chaperone binding"/>
    <property type="evidence" value="ECO:0007669"/>
    <property type="project" value="TreeGrafter"/>
</dbReference>
<dbReference type="GO" id="GO:0005634">
    <property type="term" value="C:nucleus"/>
    <property type="evidence" value="ECO:0007669"/>
    <property type="project" value="TreeGrafter"/>
</dbReference>
<dbReference type="CDD" id="cd06465">
    <property type="entry name" value="p23_hB-ind1_like"/>
    <property type="match status" value="1"/>
</dbReference>
<dbReference type="GO" id="GO:0006457">
    <property type="term" value="P:protein folding"/>
    <property type="evidence" value="ECO:0007669"/>
    <property type="project" value="TreeGrafter"/>
</dbReference>
<keyword evidence="5" id="KW-1185">Reference proteome</keyword>
<evidence type="ECO:0000313" key="5">
    <source>
        <dbReference type="Proteomes" id="UP000315496"/>
    </source>
</evidence>
<dbReference type="Proteomes" id="UP000315496">
    <property type="component" value="Chromosome 4"/>
</dbReference>
<dbReference type="FunFam" id="2.60.40.790:FF:000039">
    <property type="entry name" value="CS domain containing protein"/>
    <property type="match status" value="1"/>
</dbReference>
<proteinExistence type="inferred from homology"/>
<gene>
    <name evidence="4" type="ORF">GMRT_13863</name>
</gene>
<organism evidence="4 5">
    <name type="scientific">Giardia muris</name>
    <dbReference type="NCBI Taxonomy" id="5742"/>
    <lineage>
        <taxon>Eukaryota</taxon>
        <taxon>Metamonada</taxon>
        <taxon>Diplomonadida</taxon>
        <taxon>Hexamitidae</taxon>
        <taxon>Giardiinae</taxon>
        <taxon>Giardia</taxon>
    </lineage>
</organism>
<dbReference type="PROSITE" id="PS51203">
    <property type="entry name" value="CS"/>
    <property type="match status" value="1"/>
</dbReference>
<dbReference type="InterPro" id="IPR008978">
    <property type="entry name" value="HSP20-like_chaperone"/>
</dbReference>
<dbReference type="PANTHER" id="PTHR22932">
    <property type="entry name" value="TELOMERASE-BINDING PROTEIN P23 HSP90 CO-CHAPERONE"/>
    <property type="match status" value="1"/>
</dbReference>
<name>A0A4Z1SNJ9_GIAMU</name>
<dbReference type="Pfam" id="PF04969">
    <property type="entry name" value="CS"/>
    <property type="match status" value="1"/>
</dbReference>
<dbReference type="AlphaFoldDB" id="A0A4Z1SNJ9"/>
<dbReference type="InterPro" id="IPR045250">
    <property type="entry name" value="p23-like"/>
</dbReference>
<dbReference type="InterPro" id="IPR007052">
    <property type="entry name" value="CS_dom"/>
</dbReference>
<evidence type="ECO:0000256" key="2">
    <source>
        <dbReference type="SAM" id="MobiDB-lite"/>
    </source>
</evidence>
<reference evidence="4 5" key="1">
    <citation type="submission" date="2019-05" db="EMBL/GenBank/DDBJ databases">
        <title>The compact genome of Giardia muris reveals important steps in the evolution of intestinal protozoan parasites.</title>
        <authorList>
            <person name="Xu F."/>
            <person name="Jimenez-Gonzalez A."/>
            <person name="Einarsson E."/>
            <person name="Astvaldsson A."/>
            <person name="Peirasmaki D."/>
            <person name="Eckmann L."/>
            <person name="Andersson J.O."/>
            <person name="Svard S.G."/>
            <person name="Jerlstrom-Hultqvist J."/>
        </authorList>
    </citation>
    <scope>NUCLEOTIDE SEQUENCE [LARGE SCALE GENOMIC DNA]</scope>
    <source>
        <strain evidence="4 5">Roberts-Thomson</strain>
    </source>
</reference>
<feature type="compositionally biased region" description="Acidic residues" evidence="2">
    <location>
        <begin position="153"/>
        <end position="167"/>
    </location>
</feature>
<protein>
    <submittedName>
        <fullName evidence="4">Wos2 protein</fullName>
    </submittedName>
</protein>
<accession>A0A4Z1SNJ9</accession>